<reference evidence="2" key="1">
    <citation type="journal article" date="2011" name="Nat. Biotechnol.">
        <title>The genomic sequence of the Chinese hamster ovary (CHO)-K1 cell line.</title>
        <authorList>
            <person name="Xu X."/>
            <person name="Nagarajan H."/>
            <person name="Lewis N.E."/>
            <person name="Pan S."/>
            <person name="Cai Z."/>
            <person name="Liu X."/>
            <person name="Chen W."/>
            <person name="Xie M."/>
            <person name="Wang W."/>
            <person name="Hammond S."/>
            <person name="Andersen M.R."/>
            <person name="Neff N."/>
            <person name="Passarelli B."/>
            <person name="Koh W."/>
            <person name="Fan H.C."/>
            <person name="Wang J."/>
            <person name="Gui Y."/>
            <person name="Lee K.H."/>
            <person name="Betenbaugh M.J."/>
            <person name="Quake S.R."/>
            <person name="Famili I."/>
            <person name="Palsson B.O."/>
            <person name="Wang J."/>
        </authorList>
    </citation>
    <scope>NUCLEOTIDE SEQUENCE [LARGE SCALE GENOMIC DNA]</scope>
    <source>
        <strain evidence="2">CHO K1 cell line</strain>
    </source>
</reference>
<gene>
    <name evidence="1" type="ORF">I79_000913</name>
</gene>
<dbReference type="AlphaFoldDB" id="G3GTD4"/>
<organism evidence="1 2">
    <name type="scientific">Cricetulus griseus</name>
    <name type="common">Chinese hamster</name>
    <name type="synonym">Cricetulus barabensis griseus</name>
    <dbReference type="NCBI Taxonomy" id="10029"/>
    <lineage>
        <taxon>Eukaryota</taxon>
        <taxon>Metazoa</taxon>
        <taxon>Chordata</taxon>
        <taxon>Craniata</taxon>
        <taxon>Vertebrata</taxon>
        <taxon>Euteleostomi</taxon>
        <taxon>Mammalia</taxon>
        <taxon>Eutheria</taxon>
        <taxon>Euarchontoglires</taxon>
        <taxon>Glires</taxon>
        <taxon>Rodentia</taxon>
        <taxon>Myomorpha</taxon>
        <taxon>Muroidea</taxon>
        <taxon>Cricetidae</taxon>
        <taxon>Cricetinae</taxon>
        <taxon>Cricetulus</taxon>
    </lineage>
</organism>
<accession>G3GTD4</accession>
<sequence length="107" mass="12388">MYHDRSRGFLVYQYRAQPRPGVSSVNIACRVEQELELQNEVLVLKFPVYLSSFILQALTLDPCKSKAIRKVVVAGFRRVKYRSCTSTSHREEYSNLCCVSTTWKHIS</sequence>
<name>G3GTD4_CRIGR</name>
<evidence type="ECO:0000313" key="2">
    <source>
        <dbReference type="Proteomes" id="UP000001075"/>
    </source>
</evidence>
<dbReference type="Proteomes" id="UP000001075">
    <property type="component" value="Unassembled WGS sequence"/>
</dbReference>
<evidence type="ECO:0000313" key="1">
    <source>
        <dbReference type="EMBL" id="EGV94521.1"/>
    </source>
</evidence>
<dbReference type="EMBL" id="JH000018">
    <property type="protein sequence ID" value="EGV94521.1"/>
    <property type="molecule type" value="Genomic_DNA"/>
</dbReference>
<proteinExistence type="predicted"/>
<dbReference type="InParanoid" id="G3GTD4"/>
<protein>
    <submittedName>
        <fullName evidence="1">Uncharacterized protein</fullName>
    </submittedName>
</protein>